<proteinExistence type="predicted"/>
<dbReference type="AlphaFoldDB" id="A0A1H8JDT5"/>
<keyword evidence="3" id="KW-1185">Reference proteome</keyword>
<dbReference type="OrthoDB" id="411356at2"/>
<dbReference type="Proteomes" id="UP000199512">
    <property type="component" value="Unassembled WGS sequence"/>
</dbReference>
<dbReference type="RefSeq" id="WP_091975881.1">
    <property type="nucleotide sequence ID" value="NZ_FODF01000013.1"/>
</dbReference>
<dbReference type="SUPFAM" id="SSF52833">
    <property type="entry name" value="Thioredoxin-like"/>
    <property type="match status" value="1"/>
</dbReference>
<dbReference type="STRING" id="215200.SAMN05216454_1131"/>
<gene>
    <name evidence="2" type="ORF">SAMN05216454_1131</name>
</gene>
<evidence type="ECO:0000313" key="3">
    <source>
        <dbReference type="Proteomes" id="UP000199512"/>
    </source>
</evidence>
<accession>A0A1H8JDT5</accession>
<dbReference type="Gene3D" id="3.40.30.10">
    <property type="entry name" value="Glutaredoxin"/>
    <property type="match status" value="1"/>
</dbReference>
<dbReference type="InterPro" id="IPR013766">
    <property type="entry name" value="Thioredoxin_domain"/>
</dbReference>
<dbReference type="Pfam" id="PF00085">
    <property type="entry name" value="Thioredoxin"/>
    <property type="match status" value="1"/>
</dbReference>
<evidence type="ECO:0000313" key="2">
    <source>
        <dbReference type="EMBL" id="SEN78357.1"/>
    </source>
</evidence>
<name>A0A1H8JDT5_9FIRM</name>
<organism evidence="2 3">
    <name type="scientific">Peptostreptococcus russellii</name>
    <dbReference type="NCBI Taxonomy" id="215200"/>
    <lineage>
        <taxon>Bacteria</taxon>
        <taxon>Bacillati</taxon>
        <taxon>Bacillota</taxon>
        <taxon>Clostridia</taxon>
        <taxon>Peptostreptococcales</taxon>
        <taxon>Peptostreptococcaceae</taxon>
        <taxon>Peptostreptococcus</taxon>
    </lineage>
</organism>
<reference evidence="2 3" key="1">
    <citation type="submission" date="2016-10" db="EMBL/GenBank/DDBJ databases">
        <authorList>
            <person name="de Groot N.N."/>
        </authorList>
    </citation>
    <scope>NUCLEOTIDE SEQUENCE [LARGE SCALE GENOMIC DNA]</scope>
    <source>
        <strain evidence="2 3">Calf135</strain>
    </source>
</reference>
<dbReference type="EMBL" id="FODF01000013">
    <property type="protein sequence ID" value="SEN78357.1"/>
    <property type="molecule type" value="Genomic_DNA"/>
</dbReference>
<evidence type="ECO:0000259" key="1">
    <source>
        <dbReference type="Pfam" id="PF00085"/>
    </source>
</evidence>
<dbReference type="InterPro" id="IPR036249">
    <property type="entry name" value="Thioredoxin-like_sf"/>
</dbReference>
<dbReference type="CDD" id="cd02947">
    <property type="entry name" value="TRX_family"/>
    <property type="match status" value="1"/>
</dbReference>
<sequence>MKLLVWNKENSIEDVIKKDKIVILEFGSEVCGACKSINYKLSNWIEEREGIVGYYIAVEDNMELAAELGIFSSPVVMVYVEEALTIREAGYFGLEQILKDILRYKNLLEDK</sequence>
<protein>
    <submittedName>
        <fullName evidence="2">Thioredoxin</fullName>
    </submittedName>
</protein>
<feature type="domain" description="Thioredoxin" evidence="1">
    <location>
        <begin position="5"/>
        <end position="97"/>
    </location>
</feature>